<name>A0AAC8PTU9_9BACI</name>
<organism evidence="2 3">
    <name type="scientific">Salimicrobium jeotgali</name>
    <dbReference type="NCBI Taxonomy" id="1230341"/>
    <lineage>
        <taxon>Bacteria</taxon>
        <taxon>Bacillati</taxon>
        <taxon>Bacillota</taxon>
        <taxon>Bacilli</taxon>
        <taxon>Bacillales</taxon>
        <taxon>Bacillaceae</taxon>
        <taxon>Salimicrobium</taxon>
    </lineage>
</organism>
<evidence type="ECO:0000259" key="1">
    <source>
        <dbReference type="PROSITE" id="PS51733"/>
    </source>
</evidence>
<dbReference type="InterPro" id="IPR045864">
    <property type="entry name" value="aa-tRNA-synth_II/BPL/LPL"/>
</dbReference>
<dbReference type="Gene3D" id="3.30.930.10">
    <property type="entry name" value="Bira Bifunctional Protein, Domain 2"/>
    <property type="match status" value="1"/>
</dbReference>
<dbReference type="PROSITE" id="PS51733">
    <property type="entry name" value="BPL_LPL_CATALYTIC"/>
    <property type="match status" value="1"/>
</dbReference>
<reference evidence="3" key="1">
    <citation type="submission" date="2015-06" db="EMBL/GenBank/DDBJ databases">
        <title>Salimicrobium jeotgali MJ3, isolated from Myulchi jeot, a traditional Korean fermented seafood.</title>
        <authorList>
            <person name="Kim K.H."/>
            <person name="Jeon C.O."/>
            <person name="Jin H.M."/>
        </authorList>
    </citation>
    <scope>NUCLEOTIDE SEQUENCE [LARGE SCALE GENOMIC DNA]</scope>
    <source>
        <strain evidence="3">MJ3</strain>
    </source>
</reference>
<dbReference type="PANTHER" id="PTHR43679:SF2">
    <property type="entry name" value="OCTANOYL-[GCVH]:PROTEIN N-OCTANOYLTRANSFERASE"/>
    <property type="match status" value="1"/>
</dbReference>
<gene>
    <name evidence="2" type="ORF">AAV35_009810</name>
</gene>
<feature type="domain" description="BPL/LPL catalytic" evidence="1">
    <location>
        <begin position="33"/>
        <end position="242"/>
    </location>
</feature>
<protein>
    <submittedName>
        <fullName evidence="2">Octanoyltransferase</fullName>
    </submittedName>
</protein>
<dbReference type="EMBL" id="CP011361">
    <property type="protein sequence ID" value="AKG05772.1"/>
    <property type="molecule type" value="Genomic_DNA"/>
</dbReference>
<sequence>MKLGTWKFLYTPDLTPAMNMALDEKLMEWHREKRIPPVLRFYTWSPAGLSIGYFQKTLNKVSEEGVNKHKVDIVRRLTGGRAVLHDNELTYSIIVDERHPGIPKTVKEACLVLSKGLMKGYSILGIKAEYAMPEKRMNESSAVCFEESSWYELTVEGKKAAGSAQVRQKGILLQHGSIPIRTDEEKLFDMFIYPNEKVKQRSKKSFHNKAVSIEEALSERVTVQHVHDAFLQGFREGLDVTFESLNLAKKDWEEVEYLAETKYMSEEWNFKR</sequence>
<dbReference type="InterPro" id="IPR004143">
    <property type="entry name" value="BPL_LPL_catalytic"/>
</dbReference>
<dbReference type="PANTHER" id="PTHR43679">
    <property type="entry name" value="OCTANOYLTRANSFERASE LIPM-RELATED"/>
    <property type="match status" value="1"/>
</dbReference>
<dbReference type="GO" id="GO:0016740">
    <property type="term" value="F:transferase activity"/>
    <property type="evidence" value="ECO:0007669"/>
    <property type="project" value="UniProtKB-ARBA"/>
</dbReference>
<evidence type="ECO:0000313" key="3">
    <source>
        <dbReference type="Proteomes" id="UP000092654"/>
    </source>
</evidence>
<evidence type="ECO:0000313" key="2">
    <source>
        <dbReference type="EMBL" id="AKG05772.1"/>
    </source>
</evidence>
<dbReference type="CDD" id="cd16443">
    <property type="entry name" value="LplA"/>
    <property type="match status" value="1"/>
</dbReference>
<dbReference type="GO" id="GO:0009249">
    <property type="term" value="P:protein lipoylation"/>
    <property type="evidence" value="ECO:0007669"/>
    <property type="project" value="UniProtKB-ARBA"/>
</dbReference>
<dbReference type="Proteomes" id="UP000092654">
    <property type="component" value="Chromosome"/>
</dbReference>
<dbReference type="KEGG" id="sje:AAV35_009810"/>
<dbReference type="AlphaFoldDB" id="A0AAC8PTU9"/>
<dbReference type="SUPFAM" id="SSF55681">
    <property type="entry name" value="Class II aaRS and biotin synthetases"/>
    <property type="match status" value="1"/>
</dbReference>
<proteinExistence type="predicted"/>
<dbReference type="InterPro" id="IPR050664">
    <property type="entry name" value="Octanoyltrans_LipM/LipL"/>
</dbReference>
<dbReference type="RefSeq" id="WP_040609873.1">
    <property type="nucleotide sequence ID" value="NZ_AMPQ01000043.1"/>
</dbReference>
<dbReference type="Pfam" id="PF21948">
    <property type="entry name" value="LplA-B_cat"/>
    <property type="match status" value="1"/>
</dbReference>
<dbReference type="GO" id="GO:0140096">
    <property type="term" value="F:catalytic activity, acting on a protein"/>
    <property type="evidence" value="ECO:0007669"/>
    <property type="project" value="UniProtKB-ARBA"/>
</dbReference>
<accession>A0AAC8PTU9</accession>